<accession>A0A6V7XRP6</accession>
<dbReference type="AlphaFoldDB" id="A0A6V7XRP6"/>
<reference evidence="1 2" key="1">
    <citation type="submission" date="2020-08" db="EMBL/GenBank/DDBJ databases">
        <authorList>
            <person name="Koutsovoulos G."/>
            <person name="Danchin GJ E."/>
        </authorList>
    </citation>
    <scope>NUCLEOTIDE SEQUENCE [LARGE SCALE GENOMIC DNA]</scope>
</reference>
<sequence length="53" mass="5759">MIKIKMGRSSSFGKIYKRSEARNADCTGTILFLTPTVSAPITPLECSIPIRSA</sequence>
<dbReference type="EMBL" id="CAJEWN010002119">
    <property type="protein sequence ID" value="CAD2202009.1"/>
    <property type="molecule type" value="Genomic_DNA"/>
</dbReference>
<evidence type="ECO:0000313" key="2">
    <source>
        <dbReference type="Proteomes" id="UP000580250"/>
    </source>
</evidence>
<comment type="caution">
    <text evidence="1">The sequence shown here is derived from an EMBL/GenBank/DDBJ whole genome shotgun (WGS) entry which is preliminary data.</text>
</comment>
<organism evidence="1 2">
    <name type="scientific">Meloidogyne enterolobii</name>
    <name type="common">Root-knot nematode worm</name>
    <name type="synonym">Meloidogyne mayaguensis</name>
    <dbReference type="NCBI Taxonomy" id="390850"/>
    <lineage>
        <taxon>Eukaryota</taxon>
        <taxon>Metazoa</taxon>
        <taxon>Ecdysozoa</taxon>
        <taxon>Nematoda</taxon>
        <taxon>Chromadorea</taxon>
        <taxon>Rhabditida</taxon>
        <taxon>Tylenchina</taxon>
        <taxon>Tylenchomorpha</taxon>
        <taxon>Tylenchoidea</taxon>
        <taxon>Meloidogynidae</taxon>
        <taxon>Meloidogyninae</taxon>
        <taxon>Meloidogyne</taxon>
    </lineage>
</organism>
<protein>
    <submittedName>
        <fullName evidence="1">Uncharacterized protein</fullName>
    </submittedName>
</protein>
<dbReference type="Proteomes" id="UP000580250">
    <property type="component" value="Unassembled WGS sequence"/>
</dbReference>
<proteinExistence type="predicted"/>
<evidence type="ECO:0000313" key="1">
    <source>
        <dbReference type="EMBL" id="CAD2202009.1"/>
    </source>
</evidence>
<gene>
    <name evidence="1" type="ORF">MENT_LOCUS55616</name>
</gene>
<name>A0A6V7XRP6_MELEN</name>